<dbReference type="AlphaFoldDB" id="L2G683"/>
<evidence type="ECO:0000259" key="1">
    <source>
        <dbReference type="PROSITE" id="PS50822"/>
    </source>
</evidence>
<dbReference type="STRING" id="1213859.L2G683"/>
<dbReference type="PROSITE" id="PS50822">
    <property type="entry name" value="PIWI"/>
    <property type="match status" value="1"/>
</dbReference>
<dbReference type="SUPFAM" id="SSF53098">
    <property type="entry name" value="Ribonuclease H-like"/>
    <property type="match status" value="1"/>
</dbReference>
<sequence length="78" mass="8600">MDEIFREKYGVGVPAADQLEKLTHNLCYLFGRATKAVSICPPAYYADILSSTATASQTAAPSNVTQVHPNLRDTMYYI</sequence>
<dbReference type="InterPro" id="IPR003165">
    <property type="entry name" value="Piwi"/>
</dbReference>
<organism evidence="2">
    <name type="scientific">Colletotrichum fructicola (strain Nara gc5)</name>
    <name type="common">Anthracnose fungus</name>
    <name type="synonym">Colletotrichum gloeosporioides (strain Nara gc5)</name>
    <dbReference type="NCBI Taxonomy" id="1213859"/>
    <lineage>
        <taxon>Eukaryota</taxon>
        <taxon>Fungi</taxon>
        <taxon>Dikarya</taxon>
        <taxon>Ascomycota</taxon>
        <taxon>Pezizomycotina</taxon>
        <taxon>Sordariomycetes</taxon>
        <taxon>Hypocreomycetidae</taxon>
        <taxon>Glomerellales</taxon>
        <taxon>Glomerellaceae</taxon>
        <taxon>Colletotrichum</taxon>
        <taxon>Colletotrichum gloeosporioides species complex</taxon>
    </lineage>
</organism>
<evidence type="ECO:0000313" key="2">
    <source>
        <dbReference type="EMBL" id="ELA34122.1"/>
    </source>
</evidence>
<dbReference type="InterPro" id="IPR036397">
    <property type="entry name" value="RNaseH_sf"/>
</dbReference>
<proteinExistence type="predicted"/>
<name>L2G683_COLFN</name>
<dbReference type="HOGENOM" id="CLU_2621901_0_0_1"/>
<feature type="domain" description="Piwi" evidence="1">
    <location>
        <begin position="16"/>
        <end position="58"/>
    </location>
</feature>
<gene>
    <name evidence="2" type="ORF">CGGC5_5997</name>
</gene>
<dbReference type="InterPro" id="IPR012337">
    <property type="entry name" value="RNaseH-like_sf"/>
</dbReference>
<protein>
    <submittedName>
        <fullName evidence="2">RNA interference and gene silencing protein</fullName>
    </submittedName>
</protein>
<accession>L2G683</accession>
<dbReference type="Gene3D" id="3.30.420.10">
    <property type="entry name" value="Ribonuclease H-like superfamily/Ribonuclease H"/>
    <property type="match status" value="1"/>
</dbReference>
<dbReference type="EMBL" id="KB020631">
    <property type="protein sequence ID" value="ELA34122.1"/>
    <property type="molecule type" value="Genomic_DNA"/>
</dbReference>
<reference evidence="2" key="1">
    <citation type="submission" date="2012-08" db="EMBL/GenBank/DDBJ databases">
        <title>Genome analysis of Colletotrichum orbiculare and Colletotrichum fructicola.</title>
        <authorList>
            <person name="Gan P.H.P."/>
            <person name="Ikeda K."/>
            <person name="Irieda H."/>
            <person name="Narusaka M."/>
            <person name="O'Connell R.J."/>
            <person name="Narusaka Y."/>
            <person name="Takano Y."/>
            <person name="Kubo Y."/>
            <person name="Shirasu K."/>
        </authorList>
    </citation>
    <scope>NUCLEOTIDE SEQUENCE</scope>
    <source>
        <strain evidence="2">Nara gc5</strain>
    </source>
</reference>
<dbReference type="GO" id="GO:0003676">
    <property type="term" value="F:nucleic acid binding"/>
    <property type="evidence" value="ECO:0007669"/>
    <property type="project" value="InterPro"/>
</dbReference>